<feature type="transmembrane region" description="Helical" evidence="13">
    <location>
        <begin position="541"/>
        <end position="559"/>
    </location>
</feature>
<organism evidence="14 15">
    <name type="scientific">Aspergillus thermomutatus</name>
    <name type="common">Neosartorya pseudofischeri</name>
    <dbReference type="NCBI Taxonomy" id="41047"/>
    <lineage>
        <taxon>Eukaryota</taxon>
        <taxon>Fungi</taxon>
        <taxon>Dikarya</taxon>
        <taxon>Ascomycota</taxon>
        <taxon>Pezizomycotina</taxon>
        <taxon>Eurotiomycetes</taxon>
        <taxon>Eurotiomycetidae</taxon>
        <taxon>Eurotiales</taxon>
        <taxon>Aspergillaceae</taxon>
        <taxon>Aspergillus</taxon>
        <taxon>Aspergillus subgen. Fumigati</taxon>
    </lineage>
</organism>
<dbReference type="GO" id="GO:0019748">
    <property type="term" value="P:secondary metabolic process"/>
    <property type="evidence" value="ECO:0007669"/>
    <property type="project" value="UniProtKB-ARBA"/>
</dbReference>
<dbReference type="InterPro" id="IPR017972">
    <property type="entry name" value="Cyt_P450_CS"/>
</dbReference>
<evidence type="ECO:0000256" key="9">
    <source>
        <dbReference type="ARBA" id="ARBA00023004"/>
    </source>
</evidence>
<dbReference type="GeneID" id="38129723"/>
<keyword evidence="5 13" id="KW-0812">Transmembrane</keyword>
<keyword evidence="9 12" id="KW-0408">Iron</keyword>
<dbReference type="GO" id="GO:0020037">
    <property type="term" value="F:heme binding"/>
    <property type="evidence" value="ECO:0007669"/>
    <property type="project" value="InterPro"/>
</dbReference>
<evidence type="ECO:0000256" key="12">
    <source>
        <dbReference type="PIRSR" id="PIRSR602401-1"/>
    </source>
</evidence>
<accession>A0A397GWF4</accession>
<evidence type="ECO:0000256" key="6">
    <source>
        <dbReference type="ARBA" id="ARBA00022723"/>
    </source>
</evidence>
<dbReference type="Pfam" id="PF00067">
    <property type="entry name" value="p450"/>
    <property type="match status" value="2"/>
</dbReference>
<keyword evidence="4 12" id="KW-0349">Heme</keyword>
<dbReference type="SUPFAM" id="SSF48264">
    <property type="entry name" value="Cytochrome P450"/>
    <property type="match status" value="2"/>
</dbReference>
<name>A0A397GWF4_ASPTH</name>
<keyword evidence="7 13" id="KW-1133">Transmembrane helix</keyword>
<evidence type="ECO:0000256" key="7">
    <source>
        <dbReference type="ARBA" id="ARBA00022989"/>
    </source>
</evidence>
<evidence type="ECO:0000256" key="8">
    <source>
        <dbReference type="ARBA" id="ARBA00023002"/>
    </source>
</evidence>
<keyword evidence="10" id="KW-0503">Monooxygenase</keyword>
<protein>
    <recommendedName>
        <fullName evidence="16">Cytochrome P450 monooxygenase</fullName>
    </recommendedName>
</protein>
<gene>
    <name evidence="14" type="ORF">CDV56_107749</name>
</gene>
<dbReference type="PROSITE" id="PS00086">
    <property type="entry name" value="CYTOCHROME_P450"/>
    <property type="match status" value="2"/>
</dbReference>
<dbReference type="GO" id="GO:0016705">
    <property type="term" value="F:oxidoreductase activity, acting on paired donors, with incorporation or reduction of molecular oxygen"/>
    <property type="evidence" value="ECO:0007669"/>
    <property type="project" value="InterPro"/>
</dbReference>
<dbReference type="CDD" id="cd11041">
    <property type="entry name" value="CYP503A1-like"/>
    <property type="match status" value="1"/>
</dbReference>
<keyword evidence="6 12" id="KW-0479">Metal-binding</keyword>
<keyword evidence="15" id="KW-1185">Reference proteome</keyword>
<evidence type="ECO:0008006" key="16">
    <source>
        <dbReference type="Google" id="ProtNLM"/>
    </source>
</evidence>
<comment type="cofactor">
    <cofactor evidence="1 12">
        <name>heme</name>
        <dbReference type="ChEBI" id="CHEBI:30413"/>
    </cofactor>
</comment>
<dbReference type="GO" id="GO:0005506">
    <property type="term" value="F:iron ion binding"/>
    <property type="evidence" value="ECO:0007669"/>
    <property type="project" value="InterPro"/>
</dbReference>
<dbReference type="AlphaFoldDB" id="A0A397GWF4"/>
<dbReference type="Proteomes" id="UP000215305">
    <property type="component" value="Unassembled WGS sequence"/>
</dbReference>
<proteinExistence type="inferred from homology"/>
<dbReference type="CDD" id="cd11062">
    <property type="entry name" value="CYP58-like"/>
    <property type="match status" value="1"/>
</dbReference>
<evidence type="ECO:0000256" key="2">
    <source>
        <dbReference type="ARBA" id="ARBA00004167"/>
    </source>
</evidence>
<dbReference type="Gene3D" id="1.10.630.10">
    <property type="entry name" value="Cytochrome P450"/>
    <property type="match status" value="2"/>
</dbReference>
<evidence type="ECO:0000256" key="5">
    <source>
        <dbReference type="ARBA" id="ARBA00022692"/>
    </source>
</evidence>
<dbReference type="GO" id="GO:0016020">
    <property type="term" value="C:membrane"/>
    <property type="evidence" value="ECO:0007669"/>
    <property type="project" value="UniProtKB-SubCell"/>
</dbReference>
<keyword evidence="11 13" id="KW-0472">Membrane</keyword>
<dbReference type="OrthoDB" id="3945418at2759"/>
<evidence type="ECO:0000256" key="11">
    <source>
        <dbReference type="ARBA" id="ARBA00023136"/>
    </source>
</evidence>
<dbReference type="VEuPathDB" id="FungiDB:CDV56_107749"/>
<feature type="transmembrane region" description="Helical" evidence="13">
    <location>
        <begin position="6"/>
        <end position="29"/>
    </location>
</feature>
<dbReference type="EMBL" id="NKHU02000103">
    <property type="protein sequence ID" value="RHZ55175.1"/>
    <property type="molecule type" value="Genomic_DNA"/>
</dbReference>
<comment type="similarity">
    <text evidence="3">Belongs to the cytochrome P450 family.</text>
</comment>
<dbReference type="InterPro" id="IPR036396">
    <property type="entry name" value="Cyt_P450_sf"/>
</dbReference>
<dbReference type="GO" id="GO:0044283">
    <property type="term" value="P:small molecule biosynthetic process"/>
    <property type="evidence" value="ECO:0007669"/>
    <property type="project" value="UniProtKB-ARBA"/>
</dbReference>
<comment type="caution">
    <text evidence="14">The sequence shown here is derived from an EMBL/GenBank/DDBJ whole genome shotgun (WGS) entry which is preliminary data.</text>
</comment>
<reference evidence="14" key="1">
    <citation type="submission" date="2018-08" db="EMBL/GenBank/DDBJ databases">
        <title>Draft genome sequence of azole-resistant Aspergillus thermomutatus (Neosartorya pseudofischeri) strain HMR AF 39, isolated from a human nasal aspirate.</title>
        <authorList>
            <person name="Parent-Michaud M."/>
            <person name="Dufresne P.J."/>
            <person name="Fournier E."/>
            <person name="Martineau C."/>
            <person name="Moreira S."/>
            <person name="Perkins V."/>
            <person name="De Repentigny L."/>
            <person name="Dufresne S.F."/>
        </authorList>
    </citation>
    <scope>NUCLEOTIDE SEQUENCE [LARGE SCALE GENOMIC DNA]</scope>
    <source>
        <strain evidence="14">HMR AF 39</strain>
    </source>
</reference>
<dbReference type="STRING" id="41047.A0A397GWF4"/>
<dbReference type="PANTHER" id="PTHR46206:SF1">
    <property type="entry name" value="P450, PUTATIVE (EUROFUNG)-RELATED"/>
    <property type="match status" value="1"/>
</dbReference>
<feature type="binding site" description="axial binding residue" evidence="12">
    <location>
        <position position="454"/>
    </location>
    <ligand>
        <name>heme</name>
        <dbReference type="ChEBI" id="CHEBI:30413"/>
    </ligand>
    <ligandPart>
        <name>Fe</name>
        <dbReference type="ChEBI" id="CHEBI:18248"/>
    </ligandPart>
</feature>
<comment type="subcellular location">
    <subcellularLocation>
        <location evidence="2">Membrane</location>
        <topology evidence="2">Single-pass membrane protein</topology>
    </subcellularLocation>
</comment>
<sequence>MFFEELSFAASVSIAFGALAVGLLVRCIYDLFFHPLRKFPGPKLAAIGSFYEFYYDVIKDGTYLWEIEKMHRTYGPVVRINSRSLHIHDPDYFNMIYAGGGRKINKEASAVAGYTFPHSTIATLDHDLHRKRRAIVSPYFSKRAITGIEPLINERLNVLCARLRETMARGVTVDLTSAFSAFTADVVTYHFYGSHPDYLGSLDFKYDLKDALTALLDFYHITRFLPIPPTTIKNLPLPILGLLNRNFPLVFAARNKNKRMLMSFLNGPNAKKLAETDSRSKSVIVRALTDPSVPLEEKSLDRLLDEGETIIFAGIDTTARTLAIAMFHLLNDKRLQQRLRQELDSVGKPAEQDWTTAELEALPYMRGVVHEALRLSYGLVVRIPRISTEEVLQYKDYSIPPGTPVSQSTYLVNNDPTIFPNPHVFDPERWIRAAQDGVNLEKYMVSFSKGSRGCLGINLAYAKLYLGIANVATRLDMDLVETKQQDIEVYHTRGFAFPKEGSGSVKAKVTGSIVSLPPTLAMLNSILIALDACESSTTTTIILTILVLLGTVIIYPVLFRFRYPANLPRAGEPPGKRSFSWRTRWRYYTDCEELYKETYETYTKHGRTALLPGLGFRHEIILPQSAMKWVLARPEAELSHVDAVLEVVQLAYALGDAKYKADPWPCMLVKADINAKLEAVGAVLDEELRGAFDRYFGTDGEGWREVDLLPTVRMVVAQAASRFTVGLPLCRDEEYLRDCWKVVDGMVMNGGLTGALPRALRPILGPAVTWKLRQDIQRIRQHFAPLYHQRLSMLDEGDQQDKPQDLLQKMLEFARNERPDELRDLDSMTRRLCFANFAAVHQTSLLVTNILLNVLDSDHDFDTVAALRDEVHRIIGPDGTGQWTKSNVARMFKADSIARETLRLHSNTNRGVFRKVLVDGLTTEDGIKLPRNSYVSFLARPLQCDPEKFESPLRFDPFRFSRLRETASVEAGTEKPRGSNLSFVSTSPEHLPFGHGNHSCPGRFLVDFEVKMILAYVLNNYEIQFPADYGGRRPASKWVAEALAPPAARIRVRRRAGV</sequence>
<dbReference type="GO" id="GO:0004497">
    <property type="term" value="F:monooxygenase activity"/>
    <property type="evidence" value="ECO:0007669"/>
    <property type="project" value="UniProtKB-KW"/>
</dbReference>
<dbReference type="InterPro" id="IPR002401">
    <property type="entry name" value="Cyt_P450_E_grp-I"/>
</dbReference>
<evidence type="ECO:0000313" key="14">
    <source>
        <dbReference type="EMBL" id="RHZ55175.1"/>
    </source>
</evidence>
<keyword evidence="8" id="KW-0560">Oxidoreductase</keyword>
<evidence type="ECO:0000256" key="4">
    <source>
        <dbReference type="ARBA" id="ARBA00022617"/>
    </source>
</evidence>
<evidence type="ECO:0000256" key="1">
    <source>
        <dbReference type="ARBA" id="ARBA00001971"/>
    </source>
</evidence>
<evidence type="ECO:0000313" key="15">
    <source>
        <dbReference type="Proteomes" id="UP000215305"/>
    </source>
</evidence>
<dbReference type="InterPro" id="IPR001128">
    <property type="entry name" value="Cyt_P450"/>
</dbReference>
<evidence type="ECO:0000256" key="13">
    <source>
        <dbReference type="SAM" id="Phobius"/>
    </source>
</evidence>
<dbReference type="PRINTS" id="PR00463">
    <property type="entry name" value="EP450I"/>
</dbReference>
<evidence type="ECO:0000256" key="10">
    <source>
        <dbReference type="ARBA" id="ARBA00023033"/>
    </source>
</evidence>
<evidence type="ECO:0000256" key="3">
    <source>
        <dbReference type="ARBA" id="ARBA00010617"/>
    </source>
</evidence>
<dbReference type="RefSeq" id="XP_026614225.1">
    <property type="nucleotide sequence ID" value="XM_026761368.1"/>
</dbReference>
<dbReference type="FunFam" id="1.10.630.10:FF:000069">
    <property type="entry name" value="Cytochrome P450, putative (Eurofung)"/>
    <property type="match status" value="1"/>
</dbReference>
<dbReference type="PRINTS" id="PR00385">
    <property type="entry name" value="P450"/>
</dbReference>
<dbReference type="PANTHER" id="PTHR46206">
    <property type="entry name" value="CYTOCHROME P450"/>
    <property type="match status" value="1"/>
</dbReference>